<reference evidence="2 3" key="1">
    <citation type="journal article" date="2019" name="Int. J. Syst. Evol. Microbiol.">
        <title>The Global Catalogue of Microorganisms (GCM) 10K type strain sequencing project: providing services to taxonomists for standard genome sequencing and annotation.</title>
        <authorList>
            <consortium name="The Broad Institute Genomics Platform"/>
            <consortium name="The Broad Institute Genome Sequencing Center for Infectious Disease"/>
            <person name="Wu L."/>
            <person name="Ma J."/>
        </authorList>
    </citation>
    <scope>NUCLEOTIDE SEQUENCE [LARGE SCALE GENOMIC DNA]</scope>
    <source>
        <strain evidence="2 3">JCM 12928</strain>
    </source>
</reference>
<feature type="transmembrane region" description="Helical" evidence="1">
    <location>
        <begin position="49"/>
        <end position="68"/>
    </location>
</feature>
<keyword evidence="1" id="KW-1133">Transmembrane helix</keyword>
<dbReference type="RefSeq" id="WP_343794618.1">
    <property type="nucleotide sequence ID" value="NZ_BAAAGA010000007.1"/>
</dbReference>
<protein>
    <submittedName>
        <fullName evidence="2">Uncharacterized protein</fullName>
    </submittedName>
</protein>
<organism evidence="2 3">
    <name type="scientific">Brevundimonas kwangchunensis</name>
    <dbReference type="NCBI Taxonomy" id="322163"/>
    <lineage>
        <taxon>Bacteria</taxon>
        <taxon>Pseudomonadati</taxon>
        <taxon>Pseudomonadota</taxon>
        <taxon>Alphaproteobacteria</taxon>
        <taxon>Caulobacterales</taxon>
        <taxon>Caulobacteraceae</taxon>
        <taxon>Brevundimonas</taxon>
    </lineage>
</organism>
<comment type="caution">
    <text evidence="2">The sequence shown here is derived from an EMBL/GenBank/DDBJ whole genome shotgun (WGS) entry which is preliminary data.</text>
</comment>
<feature type="transmembrane region" description="Helical" evidence="1">
    <location>
        <begin position="75"/>
        <end position="100"/>
    </location>
</feature>
<evidence type="ECO:0000313" key="2">
    <source>
        <dbReference type="EMBL" id="GAA0629017.1"/>
    </source>
</evidence>
<keyword evidence="1" id="KW-0472">Membrane</keyword>
<proteinExistence type="predicted"/>
<name>A0ABN1H4W4_9CAUL</name>
<evidence type="ECO:0000313" key="3">
    <source>
        <dbReference type="Proteomes" id="UP001501352"/>
    </source>
</evidence>
<accession>A0ABN1H4W4</accession>
<dbReference type="Proteomes" id="UP001501352">
    <property type="component" value="Unassembled WGS sequence"/>
</dbReference>
<evidence type="ECO:0000256" key="1">
    <source>
        <dbReference type="SAM" id="Phobius"/>
    </source>
</evidence>
<dbReference type="EMBL" id="BAAAGA010000007">
    <property type="protein sequence ID" value="GAA0629017.1"/>
    <property type="molecule type" value="Genomic_DNA"/>
</dbReference>
<feature type="transmembrane region" description="Helical" evidence="1">
    <location>
        <begin position="106"/>
        <end position="125"/>
    </location>
</feature>
<gene>
    <name evidence="2" type="ORF">GCM10009422_28030</name>
</gene>
<keyword evidence="3" id="KW-1185">Reference proteome</keyword>
<keyword evidence="1" id="KW-0812">Transmembrane</keyword>
<sequence>MLNLIVLAANVIALILMGWRGDRPERIAAILIAATVLSEPFAQHVLFGTWRVGILGVNALLLCGLWILAEVSNRWWLILATALQLLLVLSALMPLMATSFAVDTGVAVRLAIWVGISAVLFFSVWEAEAARRFAREARNP</sequence>